<dbReference type="CDD" id="cd04623">
    <property type="entry name" value="CBS_pair_bac_euk"/>
    <property type="match status" value="1"/>
</dbReference>
<dbReference type="InterPro" id="IPR044725">
    <property type="entry name" value="CBSX3_CBS_dom"/>
</dbReference>
<dbReference type="EMBL" id="RAXZ01000021">
    <property type="protein sequence ID" value="RKG50045.1"/>
    <property type="molecule type" value="Genomic_DNA"/>
</dbReference>
<evidence type="ECO:0000313" key="7">
    <source>
        <dbReference type="Proteomes" id="UP000281084"/>
    </source>
</evidence>
<dbReference type="PANTHER" id="PTHR43080:SF2">
    <property type="entry name" value="CBS DOMAIN-CONTAINING PROTEIN"/>
    <property type="match status" value="1"/>
</dbReference>
<evidence type="ECO:0000256" key="1">
    <source>
        <dbReference type="ARBA" id="ARBA00023122"/>
    </source>
</evidence>
<name>A0A3A8FSW1_9GAMM</name>
<dbReference type="SUPFAM" id="SSF54631">
    <property type="entry name" value="CBS-domain pair"/>
    <property type="match status" value="1"/>
</dbReference>
<dbReference type="Pfam" id="PF00571">
    <property type="entry name" value="CBS"/>
    <property type="match status" value="2"/>
</dbReference>
<comment type="caution">
    <text evidence="4">The sequence shown here is derived from an EMBL/GenBank/DDBJ whole genome shotgun (WGS) entry which is preliminary data.</text>
</comment>
<dbReference type="InterPro" id="IPR000644">
    <property type="entry name" value="CBS_dom"/>
</dbReference>
<accession>A0A3A8FSW1</accession>
<evidence type="ECO:0000313" key="5">
    <source>
        <dbReference type="EMBL" id="RLL36808.1"/>
    </source>
</evidence>
<dbReference type="Proteomes" id="UP000267166">
    <property type="component" value="Unassembled WGS sequence"/>
</dbReference>
<gene>
    <name evidence="4" type="ORF">D7V64_12990</name>
    <name evidence="5" type="ORF">D9K80_04760</name>
</gene>
<sequence>MTNVAQVLQEKAFQTVYTIHPDATVLDAISLMAEKGIGAIVVTETNGQVAGILSERDYTRKIALMHRKSFDTTVSEIMTAKVLTVTRNATVEDCLELMTDKHLRHLPVVENDQLLGLISIGDLVKAAMDDQHKLIEQLQQYISG</sequence>
<keyword evidence="1 2" id="KW-0129">CBS domain</keyword>
<accession>A0A498CYA0</accession>
<dbReference type="SMART" id="SM00116">
    <property type="entry name" value="CBS"/>
    <property type="match status" value="2"/>
</dbReference>
<dbReference type="PROSITE" id="PS51371">
    <property type="entry name" value="CBS"/>
    <property type="match status" value="2"/>
</dbReference>
<dbReference type="InterPro" id="IPR051257">
    <property type="entry name" value="Diverse_CBS-Domain"/>
</dbReference>
<proteinExistence type="predicted"/>
<dbReference type="RefSeq" id="WP_106986682.1">
    <property type="nucleotide sequence ID" value="NZ_CP035934.2"/>
</dbReference>
<dbReference type="EMBL" id="RCHD01000008">
    <property type="protein sequence ID" value="RLL36808.1"/>
    <property type="molecule type" value="Genomic_DNA"/>
</dbReference>
<reference evidence="5 6" key="1">
    <citation type="submission" date="2018-09" db="EMBL/GenBank/DDBJ databases">
        <title>The draft genome of Acinetobacter sp. strains.</title>
        <authorList>
            <person name="Qin J."/>
            <person name="Feng Y."/>
            <person name="Zong Z."/>
        </authorList>
    </citation>
    <scope>NUCLEOTIDE SEQUENCE [LARGE SCALE GENOMIC DNA]</scope>
    <source>
        <strain evidence="5 6">WCHAc060003</strain>
    </source>
</reference>
<dbReference type="AlphaFoldDB" id="A0A3A8FSW1"/>
<organism evidence="4 7">
    <name type="scientific">Acinetobacter cumulans</name>
    <dbReference type="NCBI Taxonomy" id="2136182"/>
    <lineage>
        <taxon>Bacteria</taxon>
        <taxon>Pseudomonadati</taxon>
        <taxon>Pseudomonadota</taxon>
        <taxon>Gammaproteobacteria</taxon>
        <taxon>Moraxellales</taxon>
        <taxon>Moraxellaceae</taxon>
        <taxon>Acinetobacter</taxon>
    </lineage>
</organism>
<evidence type="ECO:0000256" key="2">
    <source>
        <dbReference type="PROSITE-ProRule" id="PRU00703"/>
    </source>
</evidence>
<dbReference type="PANTHER" id="PTHR43080">
    <property type="entry name" value="CBS DOMAIN-CONTAINING PROTEIN CBSX3, MITOCHONDRIAL"/>
    <property type="match status" value="1"/>
</dbReference>
<evidence type="ECO:0000259" key="3">
    <source>
        <dbReference type="PROSITE" id="PS51371"/>
    </source>
</evidence>
<feature type="domain" description="CBS" evidence="3">
    <location>
        <begin position="78"/>
        <end position="134"/>
    </location>
</feature>
<dbReference type="Gene3D" id="3.10.580.10">
    <property type="entry name" value="CBS-domain"/>
    <property type="match status" value="1"/>
</dbReference>
<evidence type="ECO:0000313" key="6">
    <source>
        <dbReference type="Proteomes" id="UP000267166"/>
    </source>
</evidence>
<evidence type="ECO:0000313" key="4">
    <source>
        <dbReference type="EMBL" id="RKG50045.1"/>
    </source>
</evidence>
<feature type="domain" description="CBS" evidence="3">
    <location>
        <begin position="12"/>
        <end position="69"/>
    </location>
</feature>
<dbReference type="InterPro" id="IPR046342">
    <property type="entry name" value="CBS_dom_sf"/>
</dbReference>
<protein>
    <submittedName>
        <fullName evidence="4">CBS domain-containing protein</fullName>
    </submittedName>
</protein>
<reference evidence="4 7" key="2">
    <citation type="submission" date="2018-09" db="EMBL/GenBank/DDBJ databases">
        <title>The draft genome of Acinetobacter spp. strains.</title>
        <authorList>
            <person name="Qin J."/>
            <person name="Feng Y."/>
            <person name="Zong Z."/>
        </authorList>
    </citation>
    <scope>NUCLEOTIDE SEQUENCE [LARGE SCALE GENOMIC DNA]</scope>
    <source>
        <strain evidence="4 7">WCHAc060002</strain>
    </source>
</reference>
<dbReference type="Proteomes" id="UP000281084">
    <property type="component" value="Unassembled WGS sequence"/>
</dbReference>